<comment type="catalytic activity">
    <reaction evidence="6">
        <text>3'-dephospho-CoA + ATP = ADP + CoA + H(+)</text>
        <dbReference type="Rhea" id="RHEA:18245"/>
        <dbReference type="ChEBI" id="CHEBI:15378"/>
        <dbReference type="ChEBI" id="CHEBI:30616"/>
        <dbReference type="ChEBI" id="CHEBI:57287"/>
        <dbReference type="ChEBI" id="CHEBI:57328"/>
        <dbReference type="ChEBI" id="CHEBI:456216"/>
        <dbReference type="EC" id="2.7.1.24"/>
    </reaction>
</comment>
<evidence type="ECO:0000256" key="3">
    <source>
        <dbReference type="ARBA" id="ARBA00022490"/>
    </source>
</evidence>
<reference evidence="8 9" key="1">
    <citation type="submission" date="2020-03" db="EMBL/GenBank/DDBJ databases">
        <title>Genomic Encyclopedia of Type Strains, Phase III (KMG-III): the genomes of soil and plant-associated and newly described type strains.</title>
        <authorList>
            <person name="Whitman W."/>
        </authorList>
    </citation>
    <scope>NUCLEOTIDE SEQUENCE [LARGE SCALE GENOMIC DNA]</scope>
    <source>
        <strain evidence="8 9">CECT 4207</strain>
    </source>
</reference>
<evidence type="ECO:0000313" key="9">
    <source>
        <dbReference type="Proteomes" id="UP000802392"/>
    </source>
</evidence>
<evidence type="ECO:0000256" key="4">
    <source>
        <dbReference type="ARBA" id="ARBA00022741"/>
    </source>
</evidence>
<comment type="similarity">
    <text evidence="6">Belongs to the CoaE family.</text>
</comment>
<dbReference type="Gene3D" id="3.40.50.300">
    <property type="entry name" value="P-loop containing nucleotide triphosphate hydrolases"/>
    <property type="match status" value="1"/>
</dbReference>
<comment type="similarity">
    <text evidence="1">In the N-terminal section; belongs to the CoaE family.</text>
</comment>
<dbReference type="EMBL" id="JAAOZD010000004">
    <property type="protein sequence ID" value="NIJ02030.1"/>
    <property type="molecule type" value="Genomic_DNA"/>
</dbReference>
<keyword evidence="5 6" id="KW-0067">ATP-binding</keyword>
<dbReference type="RefSeq" id="WP_167266762.1">
    <property type="nucleotide sequence ID" value="NZ_BAAAVO010000001.1"/>
</dbReference>
<evidence type="ECO:0000313" key="8">
    <source>
        <dbReference type="EMBL" id="NIJ02030.1"/>
    </source>
</evidence>
<accession>A0ABX0TJH8</accession>
<comment type="caution">
    <text evidence="8">The sequence shown here is derived from an EMBL/GenBank/DDBJ whole genome shotgun (WGS) entry which is preliminary data.</text>
</comment>
<name>A0ABX0TJH8_9MICC</name>
<dbReference type="SUPFAM" id="SSF52540">
    <property type="entry name" value="P-loop containing nucleoside triphosphate hydrolases"/>
    <property type="match status" value="1"/>
</dbReference>
<evidence type="ECO:0000256" key="1">
    <source>
        <dbReference type="ARBA" id="ARBA00008826"/>
    </source>
</evidence>
<dbReference type="InterPro" id="IPR043519">
    <property type="entry name" value="NT_sf"/>
</dbReference>
<dbReference type="Pfam" id="PF04229">
    <property type="entry name" value="GrpB"/>
    <property type="match status" value="1"/>
</dbReference>
<evidence type="ECO:0000256" key="7">
    <source>
        <dbReference type="NCBIfam" id="TIGR00152"/>
    </source>
</evidence>
<dbReference type="InterPro" id="IPR027417">
    <property type="entry name" value="P-loop_NTPase"/>
</dbReference>
<keyword evidence="9" id="KW-1185">Reference proteome</keyword>
<sequence length="412" mass="43984">MLKIGLTGGIASGKSLAAARLQELGALLVDSDVLARQVVEPGTPGLESVVQAFGGGVLQPNGQLDRPKLGAIVFQEPSKRAVLNSIIHPLVREAAGAIMAKAGPGDIVVQDIPLLVETGQGDNFHLVLVVDAPDDVRVRRMVELRGMTAEDARSRMAAQAARSDRMAAADVVLFNTGSKDDLLDTIDDLWRQRLQPFALNLRDGIRADRGAGVVLCPARPEWAQQADRLASRILAAVGGDGLAVDHIGSTAVPGLASKDVLDLQLVVADMTVADRIAPLLSAAGFPAVAGVLQDTPKPSHPDTGQWQKRFHANADPGRAVNLHVRSVGSPGWRFALQFRDWLRAEPGAVLLYEAHKQELAQLYADDTDATAYAEAKEPWFTNVAWPLVEEWAARSGWQPPSYSTSADGKSGR</sequence>
<dbReference type="PANTHER" id="PTHR10695">
    <property type="entry name" value="DEPHOSPHO-COA KINASE-RELATED"/>
    <property type="match status" value="1"/>
</dbReference>
<dbReference type="HAMAP" id="MF_00376">
    <property type="entry name" value="Dephospho_CoA_kinase"/>
    <property type="match status" value="1"/>
</dbReference>
<keyword evidence="6 8" id="KW-0418">Kinase</keyword>
<dbReference type="Pfam" id="PF01121">
    <property type="entry name" value="CoaE"/>
    <property type="match status" value="1"/>
</dbReference>
<organism evidence="8 9">
    <name type="scientific">Paenarthrobacter ilicis</name>
    <dbReference type="NCBI Taxonomy" id="43665"/>
    <lineage>
        <taxon>Bacteria</taxon>
        <taxon>Bacillati</taxon>
        <taxon>Actinomycetota</taxon>
        <taxon>Actinomycetes</taxon>
        <taxon>Micrococcales</taxon>
        <taxon>Micrococcaceae</taxon>
        <taxon>Paenarthrobacter</taxon>
    </lineage>
</organism>
<evidence type="ECO:0000256" key="5">
    <source>
        <dbReference type="ARBA" id="ARBA00022840"/>
    </source>
</evidence>
<proteinExistence type="inferred from homology"/>
<dbReference type="Proteomes" id="UP000802392">
    <property type="component" value="Unassembled WGS sequence"/>
</dbReference>
<comment type="pathway">
    <text evidence="6">Cofactor biosynthesis; coenzyme A biosynthesis; CoA from (R)-pantothenate: step 5/5.</text>
</comment>
<dbReference type="EC" id="2.7.1.24" evidence="6 7"/>
<dbReference type="PANTHER" id="PTHR10695:SF46">
    <property type="entry name" value="BIFUNCTIONAL COENZYME A SYNTHASE-RELATED"/>
    <property type="match status" value="1"/>
</dbReference>
<dbReference type="InterPro" id="IPR001977">
    <property type="entry name" value="Depp_CoAkinase"/>
</dbReference>
<protein>
    <recommendedName>
        <fullName evidence="6 7">Dephospho-CoA kinase</fullName>
        <ecNumber evidence="6 7">2.7.1.24</ecNumber>
    </recommendedName>
    <alternativeName>
        <fullName evidence="6">Dephosphocoenzyme A kinase</fullName>
    </alternativeName>
</protein>
<dbReference type="GO" id="GO:0004140">
    <property type="term" value="F:dephospho-CoA kinase activity"/>
    <property type="evidence" value="ECO:0007669"/>
    <property type="project" value="UniProtKB-EC"/>
</dbReference>
<comment type="similarity">
    <text evidence="2">In the C-terminal section; belongs to the UPF0157 (GrpB) family.</text>
</comment>
<evidence type="ECO:0000256" key="2">
    <source>
        <dbReference type="ARBA" id="ARBA00011058"/>
    </source>
</evidence>
<dbReference type="NCBIfam" id="TIGR00152">
    <property type="entry name" value="dephospho-CoA kinase"/>
    <property type="match status" value="1"/>
</dbReference>
<feature type="binding site" evidence="6">
    <location>
        <begin position="11"/>
        <end position="16"/>
    </location>
    <ligand>
        <name>ATP</name>
        <dbReference type="ChEBI" id="CHEBI:30616"/>
    </ligand>
</feature>
<evidence type="ECO:0000256" key="6">
    <source>
        <dbReference type="HAMAP-Rule" id="MF_00376"/>
    </source>
</evidence>
<keyword evidence="4 6" id="KW-0547">Nucleotide-binding</keyword>
<dbReference type="PROSITE" id="PS51219">
    <property type="entry name" value="DPCK"/>
    <property type="match status" value="1"/>
</dbReference>
<keyword evidence="3 6" id="KW-0963">Cytoplasm</keyword>
<dbReference type="NCBIfam" id="NF002879">
    <property type="entry name" value="PRK03333.1"/>
    <property type="match status" value="1"/>
</dbReference>
<keyword evidence="6 8" id="KW-0808">Transferase</keyword>
<dbReference type="Gene3D" id="3.30.460.10">
    <property type="entry name" value="Beta Polymerase, domain 2"/>
    <property type="match status" value="1"/>
</dbReference>
<comment type="subcellular location">
    <subcellularLocation>
        <location evidence="6">Cytoplasm</location>
    </subcellularLocation>
</comment>
<dbReference type="CDD" id="cd02022">
    <property type="entry name" value="DPCK"/>
    <property type="match status" value="1"/>
</dbReference>
<dbReference type="SUPFAM" id="SSF81301">
    <property type="entry name" value="Nucleotidyltransferase"/>
    <property type="match status" value="1"/>
</dbReference>
<keyword evidence="6" id="KW-0173">Coenzyme A biosynthesis</keyword>
<gene>
    <name evidence="6" type="primary">coaE</name>
    <name evidence="8" type="ORF">FHR86_002362</name>
</gene>
<dbReference type="InterPro" id="IPR007344">
    <property type="entry name" value="GrpB/CoaE"/>
</dbReference>
<comment type="function">
    <text evidence="6">Catalyzes the phosphorylation of the 3'-hydroxyl group of dephosphocoenzyme A to form coenzyme A.</text>
</comment>